<dbReference type="KEGG" id="mtun:MTUNDRAET4_1024"/>
<proteinExistence type="predicted"/>
<dbReference type="EMBL" id="LR536450">
    <property type="protein sequence ID" value="VFU07917.1"/>
    <property type="molecule type" value="Genomic_DNA"/>
</dbReference>
<gene>
    <name evidence="1" type="ORF">MTUNDRAET4_1024</name>
</gene>
<sequence>MNLAARYELTFSSRKDLARNRTSASNVTLHPPFGQKSVEGSIFWNVWIASDGACSKFGGNERFSREGLEGLVRVYANPPH</sequence>
<name>A0A4U8Z004_METTU</name>
<accession>A0A4U8Z004</accession>
<evidence type="ECO:0000313" key="1">
    <source>
        <dbReference type="EMBL" id="VFU07917.1"/>
    </source>
</evidence>
<evidence type="ECO:0000313" key="2">
    <source>
        <dbReference type="Proteomes" id="UP000294360"/>
    </source>
</evidence>
<protein>
    <submittedName>
        <fullName evidence="1">Uncharacterized protein</fullName>
    </submittedName>
</protein>
<organism evidence="1 2">
    <name type="scientific">Methylocella tundrae</name>
    <dbReference type="NCBI Taxonomy" id="227605"/>
    <lineage>
        <taxon>Bacteria</taxon>
        <taxon>Pseudomonadati</taxon>
        <taxon>Pseudomonadota</taxon>
        <taxon>Alphaproteobacteria</taxon>
        <taxon>Hyphomicrobiales</taxon>
        <taxon>Beijerinckiaceae</taxon>
        <taxon>Methylocella</taxon>
    </lineage>
</organism>
<dbReference type="Proteomes" id="UP000294360">
    <property type="component" value="Chromosome"/>
</dbReference>
<dbReference type="AlphaFoldDB" id="A0A4U8Z004"/>
<reference evidence="1 2" key="1">
    <citation type="submission" date="2019-03" db="EMBL/GenBank/DDBJ databases">
        <authorList>
            <person name="Kox A.R. M."/>
        </authorList>
    </citation>
    <scope>NUCLEOTIDE SEQUENCE [LARGE SCALE GENOMIC DNA]</scope>
    <source>
        <strain evidence="1">MTUNDRAET4 annotated genome</strain>
    </source>
</reference>